<dbReference type="EMBL" id="JACIJD010000004">
    <property type="protein sequence ID" value="MBB5693177.1"/>
    <property type="molecule type" value="Genomic_DNA"/>
</dbReference>
<evidence type="ECO:0000313" key="2">
    <source>
        <dbReference type="Proteomes" id="UP000580654"/>
    </source>
</evidence>
<protein>
    <submittedName>
        <fullName evidence="1">Uncharacterized protein</fullName>
    </submittedName>
</protein>
<name>A0A840Y9Y9_9PROT</name>
<evidence type="ECO:0000313" key="1">
    <source>
        <dbReference type="EMBL" id="MBB5693177.1"/>
    </source>
</evidence>
<sequence>MDKDELTAWALANGWQMMAGAPSLTRPSAPKEAIVRMVLKATVANLEVKKPAGKWEKISGESYAKIQPDPETGLPQGLGFEKIPSFTMLMQQNKDNQVFAKMGGMAKPR</sequence>
<dbReference type="Proteomes" id="UP000580654">
    <property type="component" value="Unassembled WGS sequence"/>
</dbReference>
<gene>
    <name evidence="1" type="ORF">FHS87_001203</name>
</gene>
<dbReference type="AlphaFoldDB" id="A0A840Y9Y9"/>
<dbReference type="RefSeq" id="WP_184514903.1">
    <property type="nucleotide sequence ID" value="NZ_JACIJD010000004.1"/>
</dbReference>
<keyword evidence="2" id="KW-1185">Reference proteome</keyword>
<reference evidence="1 2" key="1">
    <citation type="submission" date="2020-08" db="EMBL/GenBank/DDBJ databases">
        <title>Genomic Encyclopedia of Type Strains, Phase IV (KMG-IV): sequencing the most valuable type-strain genomes for metagenomic binning, comparative biology and taxonomic classification.</title>
        <authorList>
            <person name="Goeker M."/>
        </authorList>
    </citation>
    <scope>NUCLEOTIDE SEQUENCE [LARGE SCALE GENOMIC DNA]</scope>
    <source>
        <strain evidence="1 2">DSM 25622</strain>
    </source>
</reference>
<proteinExistence type="predicted"/>
<comment type="caution">
    <text evidence="1">The sequence shown here is derived from an EMBL/GenBank/DDBJ whole genome shotgun (WGS) entry which is preliminary data.</text>
</comment>
<accession>A0A840Y9Y9</accession>
<organism evidence="1 2">
    <name type="scientific">Muricoccus pecuniae</name>
    <dbReference type="NCBI Taxonomy" id="693023"/>
    <lineage>
        <taxon>Bacteria</taxon>
        <taxon>Pseudomonadati</taxon>
        <taxon>Pseudomonadota</taxon>
        <taxon>Alphaproteobacteria</taxon>
        <taxon>Acetobacterales</taxon>
        <taxon>Roseomonadaceae</taxon>
        <taxon>Muricoccus</taxon>
    </lineage>
</organism>